<evidence type="ECO:0000313" key="2">
    <source>
        <dbReference type="Proteomes" id="UP001267407"/>
    </source>
</evidence>
<dbReference type="RefSeq" id="WP_310965630.1">
    <property type="nucleotide sequence ID" value="NZ_JAVMBO010000006.1"/>
</dbReference>
<sequence>MAAYFLNKGWRVVVLDRDAEAEAVKWGGHAMVSNAGIADPDTAPIGL</sequence>
<accession>A0ABU2HEP0</accession>
<reference evidence="1" key="1">
    <citation type="submission" date="2023-09" db="EMBL/GenBank/DDBJ databases">
        <title>Marinobacter sediminicola sp. nov. and Marinobacter maritimum sp. nov., isolated from marine sediment.</title>
        <authorList>
            <person name="An J."/>
        </authorList>
    </citation>
    <scope>NUCLEOTIDE SEQUENCE</scope>
    <source>
        <strain evidence="1">F60267</strain>
    </source>
</reference>
<evidence type="ECO:0000313" key="1">
    <source>
        <dbReference type="EMBL" id="MDS1309223.1"/>
    </source>
</evidence>
<keyword evidence="2" id="KW-1185">Reference proteome</keyword>
<protein>
    <submittedName>
        <fullName evidence="1">Uncharacterized protein</fullName>
    </submittedName>
</protein>
<name>A0ABU2HEP0_9GAMM</name>
<organism evidence="1 2">
    <name type="scientific">Marinobacter xiaoshiensis</name>
    <dbReference type="NCBI Taxonomy" id="3073652"/>
    <lineage>
        <taxon>Bacteria</taxon>
        <taxon>Pseudomonadati</taxon>
        <taxon>Pseudomonadota</taxon>
        <taxon>Gammaproteobacteria</taxon>
        <taxon>Pseudomonadales</taxon>
        <taxon>Marinobacteraceae</taxon>
        <taxon>Marinobacter</taxon>
    </lineage>
</organism>
<comment type="caution">
    <text evidence="1">The sequence shown here is derived from an EMBL/GenBank/DDBJ whole genome shotgun (WGS) entry which is preliminary data.</text>
</comment>
<proteinExistence type="predicted"/>
<dbReference type="EMBL" id="JAVMBO010000006">
    <property type="protein sequence ID" value="MDS1309223.1"/>
    <property type="molecule type" value="Genomic_DNA"/>
</dbReference>
<dbReference type="Proteomes" id="UP001267407">
    <property type="component" value="Unassembled WGS sequence"/>
</dbReference>
<gene>
    <name evidence="1" type="ORF">RKA07_03770</name>
</gene>